<dbReference type="EMBL" id="VFSU01000028">
    <property type="protein sequence ID" value="TPE60047.1"/>
    <property type="molecule type" value="Genomic_DNA"/>
</dbReference>
<evidence type="ECO:0000313" key="1">
    <source>
        <dbReference type="EMBL" id="TPE60047.1"/>
    </source>
</evidence>
<keyword evidence="2" id="KW-1185">Reference proteome</keyword>
<dbReference type="InterPro" id="IPR009394">
    <property type="entry name" value="MmcB-like"/>
</dbReference>
<sequence length="153" mass="17046">MISPITSVDVVRGTSRLLWLQGWSPLPEVTLADGHRADIMAISRTGDILIVEIKVSAADLKGDRKWHHYRDYCDRFAWAVPADLAGHLEDERFAPDACGLLVADRHEALWVREACEAKLAPARRKAVTLAFARAGAERALKGLDPGFEGFWKR</sequence>
<dbReference type="Proteomes" id="UP000319897">
    <property type="component" value="Unassembled WGS sequence"/>
</dbReference>
<dbReference type="PIRSF" id="PIRSF031796">
    <property type="entry name" value="UPC031796"/>
    <property type="match status" value="1"/>
</dbReference>
<dbReference type="Pfam" id="PF06319">
    <property type="entry name" value="MmcB-like"/>
    <property type="match status" value="1"/>
</dbReference>
<accession>A0A501XID3</accession>
<reference evidence="1 2" key="1">
    <citation type="submission" date="2019-06" db="EMBL/GenBank/DDBJ databases">
        <authorList>
            <person name="Lee I."/>
            <person name="Jang G.I."/>
            <person name="Hwang C.Y."/>
        </authorList>
    </citation>
    <scope>NUCLEOTIDE SEQUENCE [LARGE SCALE GENOMIC DNA]</scope>
    <source>
        <strain evidence="1 2">PAMC 28131</strain>
    </source>
</reference>
<dbReference type="OrthoDB" id="5194526at2"/>
<evidence type="ECO:0000313" key="2">
    <source>
        <dbReference type="Proteomes" id="UP000319897"/>
    </source>
</evidence>
<dbReference type="AlphaFoldDB" id="A0A501XID3"/>
<gene>
    <name evidence="1" type="ORF">FJQ54_11545</name>
</gene>
<comment type="caution">
    <text evidence="1">The sequence shown here is derived from an EMBL/GenBank/DDBJ whole genome shotgun (WGS) entry which is preliminary data.</text>
</comment>
<name>A0A501XID3_9SPHN</name>
<protein>
    <submittedName>
        <fullName evidence="1">MmcB family DNA repair protein</fullName>
    </submittedName>
</protein>
<organism evidence="1 2">
    <name type="scientific">Sandaracinobacter neustonicus</name>
    <dbReference type="NCBI Taxonomy" id="1715348"/>
    <lineage>
        <taxon>Bacteria</taxon>
        <taxon>Pseudomonadati</taxon>
        <taxon>Pseudomonadota</taxon>
        <taxon>Alphaproteobacteria</taxon>
        <taxon>Sphingomonadales</taxon>
        <taxon>Sphingosinicellaceae</taxon>
        <taxon>Sandaracinobacter</taxon>
    </lineage>
</organism>
<proteinExistence type="predicted"/>